<dbReference type="CDD" id="cd01029">
    <property type="entry name" value="TOPRIM_primases"/>
    <property type="match status" value="1"/>
</dbReference>
<name>A0A1H8P9A6_9PROT</name>
<dbReference type="RefSeq" id="WP_217638690.1">
    <property type="nucleotide sequence ID" value="NZ_FOCT01000019.1"/>
</dbReference>
<dbReference type="AlphaFoldDB" id="A0A1H8P9A6"/>
<dbReference type="InterPro" id="IPR034154">
    <property type="entry name" value="TOPRIM_DnaG/twinkle"/>
</dbReference>
<organism evidence="3 4">
    <name type="scientific">Nitrosospira multiformis</name>
    <dbReference type="NCBI Taxonomy" id="1231"/>
    <lineage>
        <taxon>Bacteria</taxon>
        <taxon>Pseudomonadati</taxon>
        <taxon>Pseudomonadota</taxon>
        <taxon>Betaproteobacteria</taxon>
        <taxon>Nitrosomonadales</taxon>
        <taxon>Nitrosomonadaceae</taxon>
        <taxon>Nitrosospira</taxon>
    </lineage>
</organism>
<dbReference type="EMBL" id="FOCT01000019">
    <property type="protein sequence ID" value="SEO38367.1"/>
    <property type="molecule type" value="Genomic_DNA"/>
</dbReference>
<gene>
    <name evidence="3" type="ORF">SAMN05216404_11955</name>
</gene>
<feature type="domain" description="DUF7146" evidence="2">
    <location>
        <begin position="97"/>
        <end position="193"/>
    </location>
</feature>
<dbReference type="Pfam" id="PF23639">
    <property type="entry name" value="DUF7146"/>
    <property type="match status" value="1"/>
</dbReference>
<evidence type="ECO:0000313" key="3">
    <source>
        <dbReference type="EMBL" id="SEO38367.1"/>
    </source>
</evidence>
<dbReference type="Proteomes" id="UP000183898">
    <property type="component" value="Unassembled WGS sequence"/>
</dbReference>
<accession>A0A1H8P9A6</accession>
<protein>
    <submittedName>
        <fullName evidence="3">Toprim domain-containing protein</fullName>
    </submittedName>
</protein>
<evidence type="ECO:0000313" key="4">
    <source>
        <dbReference type="Proteomes" id="UP000183898"/>
    </source>
</evidence>
<dbReference type="InterPro" id="IPR055570">
    <property type="entry name" value="DUF7146"/>
</dbReference>
<evidence type="ECO:0000259" key="1">
    <source>
        <dbReference type="Pfam" id="PF13362"/>
    </source>
</evidence>
<sequence>MSDFISIEREPANSSPNMAIDWSRFAFGNHRLGCPHCGRGKDDKTLGLTIKGNQAGVAHCFRCNYVETFRPALQDGSNFTAGMKHIQTSRKFQTLSEYGQQLFNQTKTLQGVGLDYLKARKCVIPPRDGDLRYHPALKHPSGYVGPALVALVTDTVTNEPITLHRTWIKSTGSKADVDPPRLLLSGHRKAGGVIRLWPDANVTLGLGVCEGIETSLSLAHAFTPMWSLVDAGNLASFPALPGIEALLIGADNDEAGARAARQCATCWTKTGKFVRIVIPPRQCDLNDVAMEPK</sequence>
<dbReference type="InterPro" id="IPR006171">
    <property type="entry name" value="TOPRIM_dom"/>
</dbReference>
<reference evidence="3 4" key="1">
    <citation type="submission" date="2016-10" db="EMBL/GenBank/DDBJ databases">
        <authorList>
            <person name="de Groot N.N."/>
        </authorList>
    </citation>
    <scope>NUCLEOTIDE SEQUENCE [LARGE SCALE GENOMIC DNA]</scope>
    <source>
        <strain evidence="3 4">Nl18</strain>
    </source>
</reference>
<dbReference type="Pfam" id="PF13362">
    <property type="entry name" value="Toprim_3"/>
    <property type="match status" value="1"/>
</dbReference>
<proteinExistence type="predicted"/>
<feature type="domain" description="Toprim" evidence="1">
    <location>
        <begin position="206"/>
        <end position="290"/>
    </location>
</feature>
<evidence type="ECO:0000259" key="2">
    <source>
        <dbReference type="Pfam" id="PF23639"/>
    </source>
</evidence>